<sequence>MKKGLFAVAALICFNFTAVQAQDEEITDKDLYNYALLMQVVEQMKAEISPAIQTIIDNQDGFDVKRYIELKSGGKSEAKLKELGANDFEVKFMIMLTEEQEERIDVIKEVNNKLAQKMVGVKTYKAIKSALSSDADLKAKYDEIAKRIAPPEDEA</sequence>
<proteinExistence type="predicted"/>
<feature type="chain" id="PRO_5037849152" description="DUF4168 domain-containing protein" evidence="1">
    <location>
        <begin position="22"/>
        <end position="155"/>
    </location>
</feature>
<dbReference type="EMBL" id="JAEQBW010000007">
    <property type="protein sequence ID" value="MBK6266399.1"/>
    <property type="molecule type" value="Genomic_DNA"/>
</dbReference>
<dbReference type="Proteomes" id="UP000611723">
    <property type="component" value="Unassembled WGS sequence"/>
</dbReference>
<feature type="signal peptide" evidence="1">
    <location>
        <begin position="1"/>
        <end position="21"/>
    </location>
</feature>
<evidence type="ECO:0000313" key="3">
    <source>
        <dbReference type="Proteomes" id="UP000611723"/>
    </source>
</evidence>
<evidence type="ECO:0000313" key="2">
    <source>
        <dbReference type="EMBL" id="MBK6266399.1"/>
    </source>
</evidence>
<evidence type="ECO:0008006" key="4">
    <source>
        <dbReference type="Google" id="ProtNLM"/>
    </source>
</evidence>
<organism evidence="2 3">
    <name type="scientific">Marivirga aurantiaca</name>
    <dbReference type="NCBI Taxonomy" id="2802615"/>
    <lineage>
        <taxon>Bacteria</taxon>
        <taxon>Pseudomonadati</taxon>
        <taxon>Bacteroidota</taxon>
        <taxon>Cytophagia</taxon>
        <taxon>Cytophagales</taxon>
        <taxon>Marivirgaceae</taxon>
        <taxon>Marivirga</taxon>
    </lineage>
</organism>
<gene>
    <name evidence="2" type="ORF">JKA74_15245</name>
</gene>
<evidence type="ECO:0000256" key="1">
    <source>
        <dbReference type="SAM" id="SignalP"/>
    </source>
</evidence>
<reference evidence="2" key="1">
    <citation type="submission" date="2021-01" db="EMBL/GenBank/DDBJ databases">
        <title>Marivirga aurantiaca sp. nov., isolated from intertidal surface sediments.</title>
        <authorList>
            <person name="Zhang M."/>
        </authorList>
    </citation>
    <scope>NUCLEOTIDE SEQUENCE</scope>
    <source>
        <strain evidence="2">S37H4</strain>
    </source>
</reference>
<accession>A0A934X030</accession>
<name>A0A934X030_9BACT</name>
<keyword evidence="1" id="KW-0732">Signal</keyword>
<dbReference type="RefSeq" id="WP_201432074.1">
    <property type="nucleotide sequence ID" value="NZ_JAEQBW010000007.1"/>
</dbReference>
<dbReference type="AlphaFoldDB" id="A0A934X030"/>
<comment type="caution">
    <text evidence="2">The sequence shown here is derived from an EMBL/GenBank/DDBJ whole genome shotgun (WGS) entry which is preliminary data.</text>
</comment>
<keyword evidence="3" id="KW-1185">Reference proteome</keyword>
<protein>
    <recommendedName>
        <fullName evidence="4">DUF4168 domain-containing protein</fullName>
    </recommendedName>
</protein>